<name>A0A8J2VLL6_9BACL</name>
<protein>
    <recommendedName>
        <fullName evidence="3">DUF3231 family protein</fullName>
    </recommendedName>
</protein>
<keyword evidence="2" id="KW-1185">Reference proteome</keyword>
<dbReference type="AlphaFoldDB" id="A0A8J2VLL6"/>
<dbReference type="RefSeq" id="WP_188688240.1">
    <property type="nucleotide sequence ID" value="NZ_BMIR01000001.1"/>
</dbReference>
<dbReference type="Pfam" id="PF11553">
    <property type="entry name" value="DUF3231"/>
    <property type="match status" value="2"/>
</dbReference>
<organism evidence="1 2">
    <name type="scientific">Pullulanibacillus camelliae</name>
    <dbReference type="NCBI Taxonomy" id="1707096"/>
    <lineage>
        <taxon>Bacteria</taxon>
        <taxon>Bacillati</taxon>
        <taxon>Bacillota</taxon>
        <taxon>Bacilli</taxon>
        <taxon>Bacillales</taxon>
        <taxon>Sporolactobacillaceae</taxon>
        <taxon>Pullulanibacillus</taxon>
    </lineage>
</organism>
<evidence type="ECO:0008006" key="3">
    <source>
        <dbReference type="Google" id="ProtNLM"/>
    </source>
</evidence>
<reference evidence="1" key="1">
    <citation type="journal article" date="2014" name="Int. J. Syst. Evol. Microbiol.">
        <title>Complete genome sequence of Corynebacterium casei LMG S-19264T (=DSM 44701T), isolated from a smear-ripened cheese.</title>
        <authorList>
            <consortium name="US DOE Joint Genome Institute (JGI-PGF)"/>
            <person name="Walter F."/>
            <person name="Albersmeier A."/>
            <person name="Kalinowski J."/>
            <person name="Ruckert C."/>
        </authorList>
    </citation>
    <scope>NUCLEOTIDE SEQUENCE</scope>
    <source>
        <strain evidence="1">CGMCC 1.15371</strain>
    </source>
</reference>
<evidence type="ECO:0000313" key="2">
    <source>
        <dbReference type="Proteomes" id="UP000628775"/>
    </source>
</evidence>
<dbReference type="EMBL" id="BMIR01000001">
    <property type="protein sequence ID" value="GGE28343.1"/>
    <property type="molecule type" value="Genomic_DNA"/>
</dbReference>
<gene>
    <name evidence="1" type="ORF">GCM10011391_03620</name>
</gene>
<reference evidence="1" key="2">
    <citation type="submission" date="2020-09" db="EMBL/GenBank/DDBJ databases">
        <authorList>
            <person name="Sun Q."/>
            <person name="Zhou Y."/>
        </authorList>
    </citation>
    <scope>NUCLEOTIDE SEQUENCE</scope>
    <source>
        <strain evidence="1">CGMCC 1.15371</strain>
    </source>
</reference>
<accession>A0A8J2VLL6</accession>
<sequence length="333" mass="37591">MTDHSNVHLTAAEVNGLWTNYLTDSMAMVFIKHFHKTCSNPKIKALLKHALTLSQDHLDVITSLFQKEHIPIPFGYNDSECNLDAPQLFSDEFYLCYLKNMTKTGLATYSAFLSGSSRQDIRTYCSKAVNTTAQLFNQATDLLLESGIEIRCPNTPYPKKNEWINDSHFLAGWWGERRPLSDAEVANLFVNLLSHNNIDILLTGFSQVAESKEVAKFLLKGKSISEKHIEVFSGFLKESELSAPRSWDFGATTSTGYTYSDRLIMTQVGILMQSCIADYGISLSLCHRRDLSLNYVRLTAELAQYASDGAKIMIKNSWMEKPPMTVDREKLSQ</sequence>
<proteinExistence type="predicted"/>
<dbReference type="Proteomes" id="UP000628775">
    <property type="component" value="Unassembled WGS sequence"/>
</dbReference>
<dbReference type="InterPro" id="IPR021617">
    <property type="entry name" value="DUF3231"/>
</dbReference>
<evidence type="ECO:0000313" key="1">
    <source>
        <dbReference type="EMBL" id="GGE28343.1"/>
    </source>
</evidence>
<dbReference type="Gene3D" id="1.20.1260.10">
    <property type="match status" value="2"/>
</dbReference>
<dbReference type="InterPro" id="IPR012347">
    <property type="entry name" value="Ferritin-like"/>
</dbReference>
<comment type="caution">
    <text evidence="1">The sequence shown here is derived from an EMBL/GenBank/DDBJ whole genome shotgun (WGS) entry which is preliminary data.</text>
</comment>